<sequence length="94" mass="9597">MDFKLGKLPLGRSGIGGVGLLVVDAGLDLRKDGLIGLGGAFDLRWVGLVGLLGGGGLTLAVVELVLLLDLLDLTEEPDSDREEVAGNGGFLNPS</sequence>
<feature type="transmembrane region" description="Helical" evidence="1">
    <location>
        <begin position="45"/>
        <end position="71"/>
    </location>
</feature>
<keyword evidence="1" id="KW-0472">Membrane</keyword>
<reference evidence="2" key="1">
    <citation type="journal article" date="2021" name="Open Biol.">
        <title>Shared evolutionary footprints suggest mitochondrial oxidative damage underlies multiple complex I losses in fungi.</title>
        <authorList>
            <person name="Schikora-Tamarit M.A."/>
            <person name="Marcet-Houben M."/>
            <person name="Nosek J."/>
            <person name="Gabaldon T."/>
        </authorList>
    </citation>
    <scope>NUCLEOTIDE SEQUENCE</scope>
    <source>
        <strain evidence="2">CBS2887</strain>
    </source>
</reference>
<comment type="caution">
    <text evidence="2">The sequence shown here is derived from an EMBL/GenBank/DDBJ whole genome shotgun (WGS) entry which is preliminary data.</text>
</comment>
<organism evidence="2 3">
    <name type="scientific">Wickerhamomyces pijperi</name>
    <name type="common">Yeast</name>
    <name type="synonym">Pichia pijperi</name>
    <dbReference type="NCBI Taxonomy" id="599730"/>
    <lineage>
        <taxon>Eukaryota</taxon>
        <taxon>Fungi</taxon>
        <taxon>Dikarya</taxon>
        <taxon>Ascomycota</taxon>
        <taxon>Saccharomycotina</taxon>
        <taxon>Saccharomycetes</taxon>
        <taxon>Phaffomycetales</taxon>
        <taxon>Wickerhamomycetaceae</taxon>
        <taxon>Wickerhamomyces</taxon>
    </lineage>
</organism>
<protein>
    <submittedName>
        <fullName evidence="2">Uncharacterized protein</fullName>
    </submittedName>
</protein>
<proteinExistence type="predicted"/>
<keyword evidence="1" id="KW-0812">Transmembrane</keyword>
<accession>A0A9P8QDG1</accession>
<dbReference type="Proteomes" id="UP000774326">
    <property type="component" value="Unassembled WGS sequence"/>
</dbReference>
<evidence type="ECO:0000313" key="3">
    <source>
        <dbReference type="Proteomes" id="UP000774326"/>
    </source>
</evidence>
<dbReference type="EMBL" id="JAEUBG010000805">
    <property type="protein sequence ID" value="KAH3687494.1"/>
    <property type="molecule type" value="Genomic_DNA"/>
</dbReference>
<evidence type="ECO:0000313" key="2">
    <source>
        <dbReference type="EMBL" id="KAH3687494.1"/>
    </source>
</evidence>
<evidence type="ECO:0000256" key="1">
    <source>
        <dbReference type="SAM" id="Phobius"/>
    </source>
</evidence>
<dbReference type="AlphaFoldDB" id="A0A9P8QDG1"/>
<keyword evidence="1" id="KW-1133">Transmembrane helix</keyword>
<reference evidence="2" key="2">
    <citation type="submission" date="2021-01" db="EMBL/GenBank/DDBJ databases">
        <authorList>
            <person name="Schikora-Tamarit M.A."/>
        </authorList>
    </citation>
    <scope>NUCLEOTIDE SEQUENCE</scope>
    <source>
        <strain evidence="2">CBS2887</strain>
    </source>
</reference>
<gene>
    <name evidence="2" type="ORF">WICPIJ_001525</name>
</gene>
<name>A0A9P8QDG1_WICPI</name>
<keyword evidence="3" id="KW-1185">Reference proteome</keyword>